<evidence type="ECO:0000313" key="1">
    <source>
        <dbReference type="EMBL" id="CPR16797.1"/>
    </source>
</evidence>
<gene>
    <name evidence="1" type="ORF">YBN1229_v1_0968</name>
</gene>
<dbReference type="AlphaFoldDB" id="A0A0D6JBY1"/>
<reference evidence="2" key="1">
    <citation type="submission" date="2015-02" db="EMBL/GenBank/DDBJ databases">
        <authorList>
            <person name="Chooi Y.-H."/>
        </authorList>
    </citation>
    <scope>NUCLEOTIDE SEQUENCE [LARGE SCALE GENOMIC DNA]</scope>
    <source>
        <strain evidence="2">strain Y</strain>
    </source>
</reference>
<proteinExistence type="predicted"/>
<dbReference type="KEGG" id="fil:BN1229_v1_0964"/>
<dbReference type="KEGG" id="fiy:BN1229_v1_0968"/>
<sequence>MLYPAELPVLKPIALRRMAGGRIEPPQKRIF</sequence>
<keyword evidence="2" id="KW-1185">Reference proteome</keyword>
<protein>
    <submittedName>
        <fullName evidence="1">Uncharacterized protein</fullName>
    </submittedName>
</protein>
<organism evidence="1 2">
    <name type="scientific">Candidatus Filomicrobium marinum</name>
    <dbReference type="NCBI Taxonomy" id="1608628"/>
    <lineage>
        <taxon>Bacteria</taxon>
        <taxon>Pseudomonadati</taxon>
        <taxon>Pseudomonadota</taxon>
        <taxon>Alphaproteobacteria</taxon>
        <taxon>Hyphomicrobiales</taxon>
        <taxon>Hyphomicrobiaceae</taxon>
        <taxon>Filomicrobium</taxon>
    </lineage>
</organism>
<name>A0A0D6JBY1_9HYPH</name>
<dbReference type="Proteomes" id="UP000033187">
    <property type="component" value="Chromosome 1"/>
</dbReference>
<dbReference type="EMBL" id="LN829119">
    <property type="protein sequence ID" value="CPR16797.1"/>
    <property type="molecule type" value="Genomic_DNA"/>
</dbReference>
<accession>A0A0D6JBY1</accession>
<evidence type="ECO:0000313" key="2">
    <source>
        <dbReference type="Proteomes" id="UP000033187"/>
    </source>
</evidence>